<feature type="signal peptide" evidence="1">
    <location>
        <begin position="1"/>
        <end position="27"/>
    </location>
</feature>
<evidence type="ECO:0000256" key="1">
    <source>
        <dbReference type="SAM" id="SignalP"/>
    </source>
</evidence>
<evidence type="ECO:0000313" key="2">
    <source>
        <dbReference type="EMBL" id="KAF5835765.1"/>
    </source>
</evidence>
<keyword evidence="3" id="KW-1185">Reference proteome</keyword>
<dbReference type="EMBL" id="MU069689">
    <property type="protein sequence ID" value="KAF5835765.1"/>
    <property type="molecule type" value="Genomic_DNA"/>
</dbReference>
<reference evidence="2" key="1">
    <citation type="submission" date="2017-08" db="EMBL/GenBank/DDBJ databases">
        <authorList>
            <person name="Polle J.E."/>
            <person name="Barry K."/>
            <person name="Cushman J."/>
            <person name="Schmutz J."/>
            <person name="Tran D."/>
            <person name="Hathwaick L.T."/>
            <person name="Yim W.C."/>
            <person name="Jenkins J."/>
            <person name="Mckie-Krisberg Z.M."/>
            <person name="Prochnik S."/>
            <person name="Lindquist E."/>
            <person name="Dockter R.B."/>
            <person name="Adam C."/>
            <person name="Molina H."/>
            <person name="Bunkerborg J."/>
            <person name="Jin E."/>
            <person name="Buchheim M."/>
            <person name="Magnuson J."/>
        </authorList>
    </citation>
    <scope>NUCLEOTIDE SEQUENCE</scope>
    <source>
        <strain evidence="2">CCAP 19/18</strain>
    </source>
</reference>
<keyword evidence="1" id="KW-0732">Signal</keyword>
<proteinExistence type="predicted"/>
<sequence length="357" mass="39503">MGLGLRQGAKATLLHLLCLILSDLGLSTCPTLLKRAPHPHALRAWGNMCVISRQHSFVWIPIPKTGSSSVRNLLTRSLCCSPDKMNSPACGPQSQPIFFQQVCPPQVLRTVNCATIFSGQVFQGMEKNASSFFFFSVARSPWVRALSSWNYGRLCYANWVRDQKSEQAFPPYPALDAALGSSPGYEVLPAPFLKWFETVHLGPQAFFLIDQTGLPAVDMILRTEHLHADFLCLFRLLGITTSFVKVGNLRHFPMAHCEHLEHTRSIASYYEADFALLSSLGAGYSQVQCDQSSEALILPAGCNCTGSHYCICRKPGTLVLRCDKLACSRDYTNNPCRPQLCSEQGSALEVPLPLFKQ</sequence>
<evidence type="ECO:0008006" key="4">
    <source>
        <dbReference type="Google" id="ProtNLM"/>
    </source>
</evidence>
<accession>A0ABQ7GMF1</accession>
<organism evidence="2 3">
    <name type="scientific">Dunaliella salina</name>
    <name type="common">Green alga</name>
    <name type="synonym">Protococcus salinus</name>
    <dbReference type="NCBI Taxonomy" id="3046"/>
    <lineage>
        <taxon>Eukaryota</taxon>
        <taxon>Viridiplantae</taxon>
        <taxon>Chlorophyta</taxon>
        <taxon>core chlorophytes</taxon>
        <taxon>Chlorophyceae</taxon>
        <taxon>CS clade</taxon>
        <taxon>Chlamydomonadales</taxon>
        <taxon>Dunaliellaceae</taxon>
        <taxon>Dunaliella</taxon>
    </lineage>
</organism>
<comment type="caution">
    <text evidence="2">The sequence shown here is derived from an EMBL/GenBank/DDBJ whole genome shotgun (WGS) entry which is preliminary data.</text>
</comment>
<feature type="chain" id="PRO_5045828209" description="Sulfotransferase" evidence="1">
    <location>
        <begin position="28"/>
        <end position="357"/>
    </location>
</feature>
<evidence type="ECO:0000313" key="3">
    <source>
        <dbReference type="Proteomes" id="UP000815325"/>
    </source>
</evidence>
<name>A0ABQ7GMF1_DUNSA</name>
<dbReference type="Proteomes" id="UP000815325">
    <property type="component" value="Unassembled WGS sequence"/>
</dbReference>
<protein>
    <recommendedName>
        <fullName evidence="4">Sulfotransferase</fullName>
    </recommendedName>
</protein>
<gene>
    <name evidence="2" type="ORF">DUNSADRAFT_6905</name>
</gene>